<dbReference type="GO" id="GO:0005085">
    <property type="term" value="F:guanyl-nucleotide exchange factor activity"/>
    <property type="evidence" value="ECO:0007669"/>
    <property type="project" value="InterPro"/>
</dbReference>
<sequence>LDDYSDGSSDELSVSPYQRSSNSCILWDTAEDRIRSNLAKWRQSHTRARGQSSTSETAVSHQRRPSGKMTRKSGRTVSTAGTDADRLSGPSEDEEQSEAFLVGEIRHTLEHSQGGDSAAENVILEVNSLKHAYNIMIDDLYFLLTKAILDVTRTKCPTSDSPNKVDKESVRAFVTEFKTQLTRFEVVLHAYFGQSTQASRMCLQALEDSACYNPLLMEASPYLMHAMYDADLITEEAIWWWHAVVEHQIKKNQLTLVAD</sequence>
<evidence type="ECO:0000313" key="3">
    <source>
        <dbReference type="WBParaSite" id="ECPE_0001363001-mRNA-1"/>
    </source>
</evidence>
<feature type="region of interest" description="Disordered" evidence="1">
    <location>
        <begin position="1"/>
        <end position="21"/>
    </location>
</feature>
<dbReference type="InterPro" id="IPR044123">
    <property type="entry name" value="W2_eIF2B_epsilon"/>
</dbReference>
<organism evidence="3">
    <name type="scientific">Echinostoma caproni</name>
    <dbReference type="NCBI Taxonomy" id="27848"/>
    <lineage>
        <taxon>Eukaryota</taxon>
        <taxon>Metazoa</taxon>
        <taxon>Spiralia</taxon>
        <taxon>Lophotrochozoa</taxon>
        <taxon>Platyhelminthes</taxon>
        <taxon>Trematoda</taxon>
        <taxon>Digenea</taxon>
        <taxon>Plagiorchiida</taxon>
        <taxon>Echinostomata</taxon>
        <taxon>Echinostomatoidea</taxon>
        <taxon>Echinostomatidae</taxon>
        <taxon>Echinostoma</taxon>
    </lineage>
</organism>
<dbReference type="GO" id="GO:0003743">
    <property type="term" value="F:translation initiation factor activity"/>
    <property type="evidence" value="ECO:0007669"/>
    <property type="project" value="TreeGrafter"/>
</dbReference>
<feature type="domain" description="W2" evidence="2">
    <location>
        <begin position="91"/>
        <end position="259"/>
    </location>
</feature>
<feature type="region of interest" description="Disordered" evidence="1">
    <location>
        <begin position="41"/>
        <end position="97"/>
    </location>
</feature>
<proteinExistence type="predicted"/>
<dbReference type="InterPro" id="IPR051956">
    <property type="entry name" value="eIF2B_epsilon"/>
</dbReference>
<dbReference type="PROSITE" id="PS51363">
    <property type="entry name" value="W2"/>
    <property type="match status" value="1"/>
</dbReference>
<dbReference type="CDD" id="cd11558">
    <property type="entry name" value="W2_eIF2B_epsilon"/>
    <property type="match status" value="1"/>
</dbReference>
<dbReference type="PANTHER" id="PTHR45887">
    <property type="entry name" value="TRANSLATION INITIATION FACTOR EIF-2B SUBUNIT EPSILON"/>
    <property type="match status" value="1"/>
</dbReference>
<dbReference type="GO" id="GO:0031369">
    <property type="term" value="F:translation initiation factor binding"/>
    <property type="evidence" value="ECO:0007669"/>
    <property type="project" value="InterPro"/>
</dbReference>
<evidence type="ECO:0000256" key="1">
    <source>
        <dbReference type="SAM" id="MobiDB-lite"/>
    </source>
</evidence>
<reference evidence="3" key="1">
    <citation type="submission" date="2016-06" db="UniProtKB">
        <authorList>
            <consortium name="WormBaseParasite"/>
        </authorList>
    </citation>
    <scope>IDENTIFICATION</scope>
</reference>
<dbReference type="WBParaSite" id="ECPE_0001363001-mRNA-1">
    <property type="protein sequence ID" value="ECPE_0001363001-mRNA-1"/>
    <property type="gene ID" value="ECPE_0001363001"/>
</dbReference>
<dbReference type="InterPro" id="IPR003307">
    <property type="entry name" value="W2_domain"/>
</dbReference>
<feature type="compositionally biased region" description="Polar residues" evidence="1">
    <location>
        <begin position="10"/>
        <end position="21"/>
    </location>
</feature>
<dbReference type="PANTHER" id="PTHR45887:SF1">
    <property type="entry name" value="TRANSLATION INITIATION FACTOR EIF-2B SUBUNIT EPSILON"/>
    <property type="match status" value="1"/>
</dbReference>
<dbReference type="Gene3D" id="1.25.40.180">
    <property type="match status" value="1"/>
</dbReference>
<dbReference type="SUPFAM" id="SSF48371">
    <property type="entry name" value="ARM repeat"/>
    <property type="match status" value="1"/>
</dbReference>
<evidence type="ECO:0000259" key="2">
    <source>
        <dbReference type="PROSITE" id="PS51363"/>
    </source>
</evidence>
<feature type="compositionally biased region" description="Basic residues" evidence="1">
    <location>
        <begin position="61"/>
        <end position="74"/>
    </location>
</feature>
<protein>
    <submittedName>
        <fullName evidence="3">W2 domain-containing protein</fullName>
    </submittedName>
</protein>
<accession>A0A183B306</accession>
<name>A0A183B306_9TREM</name>
<dbReference type="AlphaFoldDB" id="A0A183B306"/>
<dbReference type="InterPro" id="IPR016024">
    <property type="entry name" value="ARM-type_fold"/>
</dbReference>
<feature type="compositionally biased region" description="Polar residues" evidence="1">
    <location>
        <begin position="49"/>
        <end position="60"/>
    </location>
</feature>
<dbReference type="GO" id="GO:0005851">
    <property type="term" value="C:eukaryotic translation initiation factor 2B complex"/>
    <property type="evidence" value="ECO:0007669"/>
    <property type="project" value="TreeGrafter"/>
</dbReference>